<evidence type="ECO:0000313" key="4">
    <source>
        <dbReference type="Proteomes" id="UP000194204"/>
    </source>
</evidence>
<evidence type="ECO:0000313" key="3">
    <source>
        <dbReference type="EMBL" id="OTA16749.1"/>
    </source>
</evidence>
<name>A0A1Y2SDC9_9GAMM</name>
<dbReference type="NCBIfam" id="TIGR00654">
    <property type="entry name" value="PhzF_family"/>
    <property type="match status" value="1"/>
</dbReference>
<dbReference type="PANTHER" id="PTHR13774:SF32">
    <property type="entry name" value="ANTISENSE-ENHANCING SEQUENCE 1"/>
    <property type="match status" value="1"/>
</dbReference>
<evidence type="ECO:0000256" key="2">
    <source>
        <dbReference type="PIRSR" id="PIRSR016184-1"/>
    </source>
</evidence>
<dbReference type="EMBL" id="MUBK01000039">
    <property type="protein sequence ID" value="OTA16749.1"/>
    <property type="molecule type" value="Genomic_DNA"/>
</dbReference>
<organism evidence="3 4">
    <name type="scientific">Xenorhabdus beddingii</name>
    <dbReference type="NCBI Taxonomy" id="40578"/>
    <lineage>
        <taxon>Bacteria</taxon>
        <taxon>Pseudomonadati</taxon>
        <taxon>Pseudomonadota</taxon>
        <taxon>Gammaproteobacteria</taxon>
        <taxon>Enterobacterales</taxon>
        <taxon>Morganellaceae</taxon>
        <taxon>Xenorhabdus</taxon>
    </lineage>
</organism>
<gene>
    <name evidence="3" type="ORF">Xbed_03412</name>
</gene>
<dbReference type="PIRSF" id="PIRSF016184">
    <property type="entry name" value="PhzC_PhzF"/>
    <property type="match status" value="1"/>
</dbReference>
<dbReference type="RefSeq" id="WP_167371934.1">
    <property type="nucleotide sequence ID" value="NZ_CAWNHF010000144.1"/>
</dbReference>
<dbReference type="AlphaFoldDB" id="A0A1Y2SDC9"/>
<reference evidence="3 4" key="1">
    <citation type="submission" date="2017-01" db="EMBL/GenBank/DDBJ databases">
        <title>Deconstructing symbiosis and pathogenesis requirements using a combined genomic-metabolomic approach.</title>
        <authorList>
            <person name="Tobias N.J."/>
            <person name="Wolff H."/>
            <person name="Djahanschiri B."/>
            <person name="Ebersberger I."/>
            <person name="Bode H.B."/>
        </authorList>
    </citation>
    <scope>NUCLEOTIDE SEQUENCE [LARGE SCALE GENOMIC DNA]</scope>
    <source>
        <strain evidence="3 4">DSM 4764</strain>
    </source>
</reference>
<sequence length="277" mass="30630">MMKFLFEQVSVFSNRKLQGNPLAVVFGADNLSEQQMFQFAKWTNLSETTFLLEPSHPDADYKVRIFTPAGELPFAGHPTLGSCYVWQKMTGQADKKTIIQECKAGLITIRQVNGRLAFMAPPLMRTGDVADNEIETVLKGLGINSDDVESCQWIDNGPGWLGILLKSVDKLLEIRPDYAQLKGYEIGLCALYPEENQASLEVRGFCCSISTEDPVTGSLNATIAQWLISNGKLPANYIARQGQCVERDGWIYVTSDEDGIWISGDVVDCISGAVEFD</sequence>
<protein>
    <submittedName>
        <fullName evidence="3">Putative phenazine biosynthesis protein</fullName>
    </submittedName>
</protein>
<dbReference type="Proteomes" id="UP000194204">
    <property type="component" value="Unassembled WGS sequence"/>
</dbReference>
<dbReference type="PANTHER" id="PTHR13774">
    <property type="entry name" value="PHENAZINE BIOSYNTHESIS PROTEIN"/>
    <property type="match status" value="1"/>
</dbReference>
<dbReference type="STRING" id="40578.Xbed_03412"/>
<dbReference type="SUPFAM" id="SSF54506">
    <property type="entry name" value="Diaminopimelate epimerase-like"/>
    <property type="match status" value="1"/>
</dbReference>
<dbReference type="InterPro" id="IPR003719">
    <property type="entry name" value="Phenazine_PhzF-like"/>
</dbReference>
<proteinExistence type="inferred from homology"/>
<comment type="caution">
    <text evidence="3">The sequence shown here is derived from an EMBL/GenBank/DDBJ whole genome shotgun (WGS) entry which is preliminary data.</text>
</comment>
<feature type="active site" evidence="2">
    <location>
        <position position="47"/>
    </location>
</feature>
<accession>A0A1Y2SDC9</accession>
<dbReference type="Gene3D" id="3.10.310.10">
    <property type="entry name" value="Diaminopimelate Epimerase, Chain A, domain 1"/>
    <property type="match status" value="2"/>
</dbReference>
<dbReference type="Pfam" id="PF02567">
    <property type="entry name" value="PhzC-PhzF"/>
    <property type="match status" value="1"/>
</dbReference>
<keyword evidence="4" id="KW-1185">Reference proteome</keyword>
<comment type="similarity">
    <text evidence="1">Belongs to the PhzF family.</text>
</comment>
<evidence type="ECO:0000256" key="1">
    <source>
        <dbReference type="ARBA" id="ARBA00008270"/>
    </source>
</evidence>
<dbReference type="GO" id="GO:0016853">
    <property type="term" value="F:isomerase activity"/>
    <property type="evidence" value="ECO:0007669"/>
    <property type="project" value="TreeGrafter"/>
</dbReference>
<dbReference type="GO" id="GO:0005737">
    <property type="term" value="C:cytoplasm"/>
    <property type="evidence" value="ECO:0007669"/>
    <property type="project" value="TreeGrafter"/>
</dbReference>